<name>A0A1M4XH07_9CLOT</name>
<dbReference type="Gene3D" id="3.40.50.300">
    <property type="entry name" value="P-loop containing nucleotide triphosphate hydrolases"/>
    <property type="match status" value="1"/>
</dbReference>
<gene>
    <name evidence="2" type="ORF">SAMN05443638_11827</name>
</gene>
<dbReference type="OrthoDB" id="9808822at2"/>
<dbReference type="AlphaFoldDB" id="A0A1M4XH07"/>
<evidence type="ECO:0000313" key="3">
    <source>
        <dbReference type="Proteomes" id="UP000184035"/>
    </source>
</evidence>
<evidence type="ECO:0000313" key="2">
    <source>
        <dbReference type="EMBL" id="SHE92636.1"/>
    </source>
</evidence>
<dbReference type="RefSeq" id="WP_072896629.1">
    <property type="nucleotide sequence ID" value="NZ_FQVM01000018.1"/>
</dbReference>
<accession>A0A1M4XH07</accession>
<dbReference type="STRING" id="1533.SAMN05443638_11827"/>
<protein>
    <submittedName>
        <fullName evidence="2">CobW/HypB/UreG, nucleotide-binding domain</fullName>
    </submittedName>
</protein>
<dbReference type="InterPro" id="IPR003495">
    <property type="entry name" value="CobW/HypB/UreG_nucleotide-bd"/>
</dbReference>
<dbReference type="EMBL" id="FQVM01000018">
    <property type="protein sequence ID" value="SHE92636.1"/>
    <property type="molecule type" value="Genomic_DNA"/>
</dbReference>
<dbReference type="InterPro" id="IPR027417">
    <property type="entry name" value="P-loop_NTPase"/>
</dbReference>
<dbReference type="Pfam" id="PF02492">
    <property type="entry name" value="cobW"/>
    <property type="match status" value="1"/>
</dbReference>
<reference evidence="2 3" key="1">
    <citation type="submission" date="2016-11" db="EMBL/GenBank/DDBJ databases">
        <authorList>
            <person name="Jaros S."/>
            <person name="Januszkiewicz K."/>
            <person name="Wedrychowicz H."/>
        </authorList>
    </citation>
    <scope>NUCLEOTIDE SEQUENCE [LARGE SCALE GENOMIC DNA]</scope>
    <source>
        <strain evidence="2 3">DSM 2631</strain>
    </source>
</reference>
<keyword evidence="3" id="KW-1185">Reference proteome</keyword>
<proteinExistence type="predicted"/>
<feature type="domain" description="CobW/HypB/UreG nucleotide-binding" evidence="1">
    <location>
        <begin position="8"/>
        <end position="174"/>
    </location>
</feature>
<sequence length="213" mass="24860">MRLKTNIEIVTGFIDAGKTSFINSLVENTLIENEDLVIFLLEDGEIKIKEDFKNNGNIIVKNLDISYEISKKDILNILDTHNPYRIIIEFNSTKNLYDFLNIFKDKTLNKYCRITTVFHITKAETFNIYLNNMGGILLPLIELSNLVIVNNSSFVDENQLKDIEKRIDLFNPYVYIVNVPEEKKLSYIMENLTILDNGFLKKLRVFFKKVFCL</sequence>
<evidence type="ECO:0000259" key="1">
    <source>
        <dbReference type="Pfam" id="PF02492"/>
    </source>
</evidence>
<organism evidence="2 3">
    <name type="scientific">Clostridium fallax</name>
    <dbReference type="NCBI Taxonomy" id="1533"/>
    <lineage>
        <taxon>Bacteria</taxon>
        <taxon>Bacillati</taxon>
        <taxon>Bacillota</taxon>
        <taxon>Clostridia</taxon>
        <taxon>Eubacteriales</taxon>
        <taxon>Clostridiaceae</taxon>
        <taxon>Clostridium</taxon>
    </lineage>
</organism>
<dbReference type="Proteomes" id="UP000184035">
    <property type="component" value="Unassembled WGS sequence"/>
</dbReference>